<reference evidence="3" key="1">
    <citation type="submission" date="2021-01" db="EMBL/GenBank/DDBJ databases">
        <authorList>
            <person name="Corre E."/>
            <person name="Pelletier E."/>
            <person name="Niang G."/>
            <person name="Scheremetjew M."/>
            <person name="Finn R."/>
            <person name="Kale V."/>
            <person name="Holt S."/>
            <person name="Cochrane G."/>
            <person name="Meng A."/>
            <person name="Brown T."/>
            <person name="Cohen L."/>
        </authorList>
    </citation>
    <scope>NUCLEOTIDE SEQUENCE</scope>
    <source>
        <strain evidence="3">RCC1130</strain>
    </source>
</reference>
<evidence type="ECO:0008006" key="4">
    <source>
        <dbReference type="Google" id="ProtNLM"/>
    </source>
</evidence>
<gene>
    <name evidence="3" type="ORF">CLEP1334_LOCUS29449</name>
</gene>
<protein>
    <recommendedName>
        <fullName evidence="4">WHEP-TRS domain-containing protein</fullName>
    </recommendedName>
</protein>
<keyword evidence="1" id="KW-0175">Coiled coil</keyword>
<evidence type="ECO:0000313" key="3">
    <source>
        <dbReference type="EMBL" id="CAD8554158.1"/>
    </source>
</evidence>
<sequence length="182" mass="19714">MLRVLIGILVYSCASALPVPAFRVSRLSSPHGASSHTVQSSRRALFAPAFCLAAAVPLAASADSIDDALRKDKDLLRQEEFDLGGVLSKIKQILRQEKDDKATIKLKQKAITETTDDERLVALKAEVAALEKKIAEEDSQEEALESEKAKDTAIVNTQLAKVKAKEAIVDERDSESEIASAI</sequence>
<organism evidence="3">
    <name type="scientific">Calcidiscus leptoporus</name>
    <dbReference type="NCBI Taxonomy" id="127549"/>
    <lineage>
        <taxon>Eukaryota</taxon>
        <taxon>Haptista</taxon>
        <taxon>Haptophyta</taxon>
        <taxon>Prymnesiophyceae</taxon>
        <taxon>Coccolithales</taxon>
        <taxon>Calcidiscaceae</taxon>
        <taxon>Calcidiscus</taxon>
    </lineage>
</organism>
<feature type="chain" id="PRO_5030741336" description="WHEP-TRS domain-containing protein" evidence="2">
    <location>
        <begin position="17"/>
        <end position="182"/>
    </location>
</feature>
<dbReference type="EMBL" id="HBER01058954">
    <property type="protein sequence ID" value="CAD8554158.1"/>
    <property type="molecule type" value="Transcribed_RNA"/>
</dbReference>
<evidence type="ECO:0000256" key="2">
    <source>
        <dbReference type="SAM" id="SignalP"/>
    </source>
</evidence>
<accession>A0A7S0JLA2</accession>
<name>A0A7S0JLA2_9EUKA</name>
<dbReference type="AlphaFoldDB" id="A0A7S0JLA2"/>
<keyword evidence="2" id="KW-0732">Signal</keyword>
<proteinExistence type="predicted"/>
<feature type="signal peptide" evidence="2">
    <location>
        <begin position="1"/>
        <end position="16"/>
    </location>
</feature>
<feature type="coiled-coil region" evidence="1">
    <location>
        <begin position="120"/>
        <end position="150"/>
    </location>
</feature>
<evidence type="ECO:0000256" key="1">
    <source>
        <dbReference type="SAM" id="Coils"/>
    </source>
</evidence>